<reference evidence="2" key="1">
    <citation type="submission" date="2021-03" db="EMBL/GenBank/DDBJ databases">
        <authorList>
            <person name="Tagirdzhanova G."/>
        </authorList>
    </citation>
    <scope>NUCLEOTIDE SEQUENCE</scope>
</reference>
<comment type="caution">
    <text evidence="2">The sequence shown here is derived from an EMBL/GenBank/DDBJ whole genome shotgun (WGS) entry which is preliminary data.</text>
</comment>
<accession>A0A8H3IHL3</accession>
<proteinExistence type="predicted"/>
<dbReference type="AlphaFoldDB" id="A0A8H3IHL3"/>
<protein>
    <submittedName>
        <fullName evidence="2">Uncharacterized protein</fullName>
    </submittedName>
</protein>
<evidence type="ECO:0000313" key="3">
    <source>
        <dbReference type="Proteomes" id="UP000664203"/>
    </source>
</evidence>
<dbReference type="Proteomes" id="UP000664203">
    <property type="component" value="Unassembled WGS sequence"/>
</dbReference>
<gene>
    <name evidence="2" type="ORF">ALECFALPRED_010404</name>
</gene>
<evidence type="ECO:0000313" key="2">
    <source>
        <dbReference type="EMBL" id="CAF9915965.1"/>
    </source>
</evidence>
<name>A0A8H3IHL3_9LECA</name>
<dbReference type="EMBL" id="CAJPDR010000086">
    <property type="protein sequence ID" value="CAF9915965.1"/>
    <property type="molecule type" value="Genomic_DNA"/>
</dbReference>
<feature type="region of interest" description="Disordered" evidence="1">
    <location>
        <begin position="18"/>
        <end position="55"/>
    </location>
</feature>
<organism evidence="2 3">
    <name type="scientific">Alectoria fallacina</name>
    <dbReference type="NCBI Taxonomy" id="1903189"/>
    <lineage>
        <taxon>Eukaryota</taxon>
        <taxon>Fungi</taxon>
        <taxon>Dikarya</taxon>
        <taxon>Ascomycota</taxon>
        <taxon>Pezizomycotina</taxon>
        <taxon>Lecanoromycetes</taxon>
        <taxon>OSLEUM clade</taxon>
        <taxon>Lecanoromycetidae</taxon>
        <taxon>Lecanorales</taxon>
        <taxon>Lecanorineae</taxon>
        <taxon>Parmeliaceae</taxon>
        <taxon>Alectoria</taxon>
    </lineage>
</organism>
<sequence>MHKKIDVTIISAWKLGNQTGSGPCGPDDEIRITGPLEPRSSSPSFIDRTEDPDDRHQERVAKNAARDGKEAAAIVEHEARKDKEIEYEAGFRYGTYWADLTCTHDPVLDQFFGFPPLPFHGFRW</sequence>
<keyword evidence="3" id="KW-1185">Reference proteome</keyword>
<evidence type="ECO:0000256" key="1">
    <source>
        <dbReference type="SAM" id="MobiDB-lite"/>
    </source>
</evidence>